<protein>
    <recommendedName>
        <fullName evidence="3">AB hydrolase-1 domain-containing protein</fullName>
    </recommendedName>
</protein>
<gene>
    <name evidence="4" type="ORF">PNAL_LOCUS7757</name>
</gene>
<evidence type="ECO:0000313" key="4">
    <source>
        <dbReference type="EMBL" id="CAG8210428.1"/>
    </source>
</evidence>
<dbReference type="GO" id="GO:0072330">
    <property type="term" value="P:monocarboxylic acid biosynthetic process"/>
    <property type="evidence" value="ECO:0007669"/>
    <property type="project" value="UniProtKB-ARBA"/>
</dbReference>
<dbReference type="AlphaFoldDB" id="A0A9W4I2T0"/>
<comment type="caution">
    <text evidence="4">The sequence shown here is derived from an EMBL/GenBank/DDBJ whole genome shotgun (WGS) entry which is preliminary data.</text>
</comment>
<dbReference type="EMBL" id="CAJVNV010000466">
    <property type="protein sequence ID" value="CAG8210428.1"/>
    <property type="molecule type" value="Genomic_DNA"/>
</dbReference>
<organism evidence="4 5">
    <name type="scientific">Penicillium nalgiovense</name>
    <dbReference type="NCBI Taxonomy" id="60175"/>
    <lineage>
        <taxon>Eukaryota</taxon>
        <taxon>Fungi</taxon>
        <taxon>Dikarya</taxon>
        <taxon>Ascomycota</taxon>
        <taxon>Pezizomycotina</taxon>
        <taxon>Eurotiomycetes</taxon>
        <taxon>Eurotiomycetidae</taxon>
        <taxon>Eurotiales</taxon>
        <taxon>Aspergillaceae</taxon>
        <taxon>Penicillium</taxon>
    </lineage>
</organism>
<accession>A0A9W4I2T0</accession>
<keyword evidence="1" id="KW-0378">Hydrolase</keyword>
<dbReference type="Pfam" id="PF00561">
    <property type="entry name" value="Abhydrolase_1"/>
    <property type="match status" value="1"/>
</dbReference>
<dbReference type="GO" id="GO:0016787">
    <property type="term" value="F:hydrolase activity"/>
    <property type="evidence" value="ECO:0007669"/>
    <property type="project" value="UniProtKB-KW"/>
</dbReference>
<evidence type="ECO:0000313" key="5">
    <source>
        <dbReference type="Proteomes" id="UP001153461"/>
    </source>
</evidence>
<proteinExistence type="inferred from homology"/>
<dbReference type="PRINTS" id="PR00412">
    <property type="entry name" value="EPOXHYDRLASE"/>
</dbReference>
<dbReference type="InterPro" id="IPR000073">
    <property type="entry name" value="AB_hydrolase_1"/>
</dbReference>
<dbReference type="InterPro" id="IPR000639">
    <property type="entry name" value="Epox_hydrolase-like"/>
</dbReference>
<dbReference type="GO" id="GO:0017000">
    <property type="term" value="P:antibiotic biosynthetic process"/>
    <property type="evidence" value="ECO:0007669"/>
    <property type="project" value="UniProtKB-ARBA"/>
</dbReference>
<dbReference type="SUPFAM" id="SSF53474">
    <property type="entry name" value="alpha/beta-Hydrolases"/>
    <property type="match status" value="1"/>
</dbReference>
<dbReference type="PANTHER" id="PTHR43329">
    <property type="entry name" value="EPOXIDE HYDROLASE"/>
    <property type="match status" value="1"/>
</dbReference>
<feature type="domain" description="AB hydrolase-1" evidence="3">
    <location>
        <begin position="41"/>
        <end position="134"/>
    </location>
</feature>
<evidence type="ECO:0000259" key="3">
    <source>
        <dbReference type="Pfam" id="PF00561"/>
    </source>
</evidence>
<dbReference type="Gene3D" id="3.40.50.1820">
    <property type="entry name" value="alpha/beta hydrolase"/>
    <property type="match status" value="1"/>
</dbReference>
<evidence type="ECO:0000256" key="2">
    <source>
        <dbReference type="ARBA" id="ARBA00038334"/>
    </source>
</evidence>
<dbReference type="Proteomes" id="UP001153461">
    <property type="component" value="Unassembled WGS sequence"/>
</dbReference>
<comment type="similarity">
    <text evidence="2">Belongs to the AB hydrolase superfamily. Epoxide hydrolase family.</text>
</comment>
<evidence type="ECO:0000256" key="1">
    <source>
        <dbReference type="ARBA" id="ARBA00022801"/>
    </source>
</evidence>
<reference evidence="4" key="1">
    <citation type="submission" date="2021-07" db="EMBL/GenBank/DDBJ databases">
        <authorList>
            <person name="Branca A.L. A."/>
        </authorList>
    </citation>
    <scope>NUCLEOTIDE SEQUENCE</scope>
</reference>
<name>A0A9W4I2T0_PENNA</name>
<dbReference type="OrthoDB" id="408373at2759"/>
<sequence length="351" mass="39753">MPADKIRVSGDSRIEYKTAILNGHNYSYLLSQPKSGQYKATVLLIHGFPDLSMGWRYQIPMLVDMGFRVVAPDCLGYGRTVSQSFHLPPYWELASNNNPNPKDAPDDFTPYSHKSCAADIKALATHLGETQIILALAYRIALWYPELVSHLFTVCVPYARPMAQNISIEDLVRSVTPHFAYQLQFKSGEVEKVIRSKDEIRQFLLALYGGRTEAGEFGFDANKGVLLDKIGQLKPSRLLSEEELEFYTNEFARSGIHGPLNWYRTRDVNHEDELAILNREIQIPTLFIQGLRDQALPPHLGKSMAKQVPRLTLKQVNTSHWALWEKPEEVNEIIGTWLKDQSSADGRAGKL</sequence>
<dbReference type="InterPro" id="IPR029058">
    <property type="entry name" value="AB_hydrolase_fold"/>
</dbReference>